<reference evidence="2" key="1">
    <citation type="journal article" date="2019" name="Int. J. Syst. Evol. Microbiol.">
        <title>The Global Catalogue of Microorganisms (GCM) 10K type strain sequencing project: providing services to taxonomists for standard genome sequencing and annotation.</title>
        <authorList>
            <consortium name="The Broad Institute Genomics Platform"/>
            <consortium name="The Broad Institute Genome Sequencing Center for Infectious Disease"/>
            <person name="Wu L."/>
            <person name="Ma J."/>
        </authorList>
    </citation>
    <scope>NUCLEOTIDE SEQUENCE [LARGE SCALE GENOMIC DNA]</scope>
    <source>
        <strain evidence="2">JCM 14303</strain>
    </source>
</reference>
<accession>A0ABP4KUF3</accession>
<name>A0ABP4KUF3_9ACTN</name>
<proteinExistence type="predicted"/>
<organism evidence="1 2">
    <name type="scientific">Kribbella lupini</name>
    <dbReference type="NCBI Taxonomy" id="291602"/>
    <lineage>
        <taxon>Bacteria</taxon>
        <taxon>Bacillati</taxon>
        <taxon>Actinomycetota</taxon>
        <taxon>Actinomycetes</taxon>
        <taxon>Propionibacteriales</taxon>
        <taxon>Kribbellaceae</taxon>
        <taxon>Kribbella</taxon>
    </lineage>
</organism>
<evidence type="ECO:0000313" key="1">
    <source>
        <dbReference type="EMBL" id="GAA1510451.1"/>
    </source>
</evidence>
<dbReference type="Proteomes" id="UP001500363">
    <property type="component" value="Unassembled WGS sequence"/>
</dbReference>
<keyword evidence="2" id="KW-1185">Reference proteome</keyword>
<protein>
    <submittedName>
        <fullName evidence="1">Uncharacterized protein</fullName>
    </submittedName>
</protein>
<dbReference type="EMBL" id="BAAANC010000001">
    <property type="protein sequence ID" value="GAA1510451.1"/>
    <property type="molecule type" value="Genomic_DNA"/>
</dbReference>
<sequence>MFSIISIVVRSSSTVWCKLITRVNSRGADPNIRVGIDECASGSRNQSTNAVIPDCATSPIHDRSCADNLRNHGSSSSIAAIAAVASAPVAPCNRSARAACPITFATARQ</sequence>
<gene>
    <name evidence="1" type="ORF">GCM10009741_04400</name>
</gene>
<evidence type="ECO:0000313" key="2">
    <source>
        <dbReference type="Proteomes" id="UP001500363"/>
    </source>
</evidence>
<comment type="caution">
    <text evidence="1">The sequence shown here is derived from an EMBL/GenBank/DDBJ whole genome shotgun (WGS) entry which is preliminary data.</text>
</comment>